<dbReference type="InterPro" id="IPR013320">
    <property type="entry name" value="ConA-like_dom_sf"/>
</dbReference>
<dbReference type="AlphaFoldDB" id="A0A821WYQ5"/>
<evidence type="ECO:0000313" key="2">
    <source>
        <dbReference type="Proteomes" id="UP000663838"/>
    </source>
</evidence>
<proteinExistence type="predicted"/>
<evidence type="ECO:0000313" key="1">
    <source>
        <dbReference type="EMBL" id="CAF4934951.1"/>
    </source>
</evidence>
<dbReference type="SUPFAM" id="SSF49899">
    <property type="entry name" value="Concanavalin A-like lectins/glucanases"/>
    <property type="match status" value="2"/>
</dbReference>
<gene>
    <name evidence="1" type="ORF">TOA249_LOCUS32995</name>
</gene>
<dbReference type="Pfam" id="PF13385">
    <property type="entry name" value="Laminin_G_3"/>
    <property type="match status" value="1"/>
</dbReference>
<dbReference type="Proteomes" id="UP000663838">
    <property type="component" value="Unassembled WGS sequence"/>
</dbReference>
<dbReference type="EMBL" id="CAJOBS010009298">
    <property type="protein sequence ID" value="CAF4934951.1"/>
    <property type="molecule type" value="Genomic_DNA"/>
</dbReference>
<dbReference type="Gene3D" id="2.60.120.200">
    <property type="match status" value="2"/>
</dbReference>
<protein>
    <submittedName>
        <fullName evidence="1">Uncharacterized protein</fullName>
    </submittedName>
</protein>
<feature type="non-terminal residue" evidence="1">
    <location>
        <position position="1"/>
    </location>
</feature>
<sequence length="235" mass="25182">MNTNTTLTGSSIMLVSTWIHLAVVYDATLYQQRIYVNGIIDIVSNGIVAPYQGSTTGVVTTIGRTISSAYGTTYFNGRIDHFSISAGAARSACQIYNDATLTAYYPFDTTNTLYDYSVNLYNGIAYETNTISQGALGYALTFSSSTSYFQAQCFTMTKGSNSSYSFSIWVNPSASSGGGSIIHFSTLQNGNGNCYDPLAFAVTGELVAQSMQSTTIVNSLLGPILPTNTWTHVGM</sequence>
<accession>A0A821WYQ5</accession>
<name>A0A821WYQ5_9BILA</name>
<reference evidence="1" key="1">
    <citation type="submission" date="2021-02" db="EMBL/GenBank/DDBJ databases">
        <authorList>
            <person name="Nowell W R."/>
        </authorList>
    </citation>
    <scope>NUCLEOTIDE SEQUENCE</scope>
</reference>
<organism evidence="1 2">
    <name type="scientific">Rotaria socialis</name>
    <dbReference type="NCBI Taxonomy" id="392032"/>
    <lineage>
        <taxon>Eukaryota</taxon>
        <taxon>Metazoa</taxon>
        <taxon>Spiralia</taxon>
        <taxon>Gnathifera</taxon>
        <taxon>Rotifera</taxon>
        <taxon>Eurotatoria</taxon>
        <taxon>Bdelloidea</taxon>
        <taxon>Philodinida</taxon>
        <taxon>Philodinidae</taxon>
        <taxon>Rotaria</taxon>
    </lineage>
</organism>
<comment type="caution">
    <text evidence="1">The sequence shown here is derived from an EMBL/GenBank/DDBJ whole genome shotgun (WGS) entry which is preliminary data.</text>
</comment>